<dbReference type="PANTHER" id="PTHR10196:SF67">
    <property type="entry name" value="SEDOHEPTULOKINASE"/>
    <property type="match status" value="1"/>
</dbReference>
<dbReference type="SUPFAM" id="SSF53067">
    <property type="entry name" value="Actin-like ATPase domain"/>
    <property type="match status" value="2"/>
</dbReference>
<protein>
    <submittedName>
        <fullName evidence="6">FGGY family carbohydrate kinase</fullName>
    </submittedName>
</protein>
<evidence type="ECO:0000313" key="7">
    <source>
        <dbReference type="Proteomes" id="UP001652445"/>
    </source>
</evidence>
<dbReference type="PIRSF" id="PIRSF000538">
    <property type="entry name" value="GlpK"/>
    <property type="match status" value="1"/>
</dbReference>
<dbReference type="InterPro" id="IPR043129">
    <property type="entry name" value="ATPase_NBD"/>
</dbReference>
<dbReference type="InterPro" id="IPR018485">
    <property type="entry name" value="FGGY_C"/>
</dbReference>
<dbReference type="EMBL" id="JAOQIO010000038">
    <property type="protein sequence ID" value="MCU6793154.1"/>
    <property type="molecule type" value="Genomic_DNA"/>
</dbReference>
<sequence>MNFIGLDIGTTSICGIIMDAESGKILNSITKSNNASIHSIHPWEFIQDPGVILKIVFEILDQLTSGGVHAAGIGLTGQMHGILYVDDAGNHVSPLYTWQDQRGNLPINDTSDGETYVSHLSRITSMPLATGFGLVTHNYNLQNGLIPENAACICTIADYVAMKLIGGRKPMMDPTNAASLGLFNLELMDFEAHTLEAAGIEWRMLPEIVPAGTVIGHSQAGIPVTVSLGDNQTSFLGSVSSITDSVLLNVGTGSQISMFSKRFLTIESLDIRPFPGGGYLLVGASLSGGKSYALLESFFREVCVQLGGLEDPDSLYARMSQLAEKAVLDRELHVQTQFYGSRSDPNKRGSIKGIDSLNFTPGHLIIGVIDGIIAELYQFYTSFPNERKQQFKTLIGSGNGIRNNATLRQRLSTTFNLPLQIAAHPEEAAYGASLCASVGCSVFPDFHHIRFH</sequence>
<keyword evidence="7" id="KW-1185">Reference proteome</keyword>
<dbReference type="Pfam" id="PF00370">
    <property type="entry name" value="FGGY_N"/>
    <property type="match status" value="1"/>
</dbReference>
<dbReference type="GO" id="GO:0016301">
    <property type="term" value="F:kinase activity"/>
    <property type="evidence" value="ECO:0007669"/>
    <property type="project" value="UniProtKB-KW"/>
</dbReference>
<dbReference type="PANTHER" id="PTHR10196">
    <property type="entry name" value="SUGAR KINASE"/>
    <property type="match status" value="1"/>
</dbReference>
<dbReference type="Gene3D" id="3.30.420.40">
    <property type="match status" value="2"/>
</dbReference>
<dbReference type="InterPro" id="IPR000577">
    <property type="entry name" value="Carb_kinase_FGGY"/>
</dbReference>
<dbReference type="InterPro" id="IPR018484">
    <property type="entry name" value="FGGY_N"/>
</dbReference>
<comment type="caution">
    <text evidence="6">The sequence shown here is derived from an EMBL/GenBank/DDBJ whole genome shotgun (WGS) entry which is preliminary data.</text>
</comment>
<evidence type="ECO:0000259" key="4">
    <source>
        <dbReference type="Pfam" id="PF00370"/>
    </source>
</evidence>
<keyword evidence="3 6" id="KW-0418">Kinase</keyword>
<accession>A0ABT2UET1</accession>
<evidence type="ECO:0000256" key="2">
    <source>
        <dbReference type="ARBA" id="ARBA00022679"/>
    </source>
</evidence>
<evidence type="ECO:0000256" key="1">
    <source>
        <dbReference type="ARBA" id="ARBA00009156"/>
    </source>
</evidence>
<evidence type="ECO:0000313" key="6">
    <source>
        <dbReference type="EMBL" id="MCU6793154.1"/>
    </source>
</evidence>
<keyword evidence="2" id="KW-0808">Transferase</keyword>
<evidence type="ECO:0000256" key="3">
    <source>
        <dbReference type="ARBA" id="ARBA00022777"/>
    </source>
</evidence>
<feature type="domain" description="Carbohydrate kinase FGGY N-terminal" evidence="4">
    <location>
        <begin position="4"/>
        <end position="237"/>
    </location>
</feature>
<dbReference type="Pfam" id="PF02782">
    <property type="entry name" value="FGGY_C"/>
    <property type="match status" value="1"/>
</dbReference>
<dbReference type="RefSeq" id="WP_262684462.1">
    <property type="nucleotide sequence ID" value="NZ_JAOQIO010000038.1"/>
</dbReference>
<organism evidence="6 7">
    <name type="scientific">Paenibacillus baimaensis</name>
    <dbReference type="NCBI Taxonomy" id="2982185"/>
    <lineage>
        <taxon>Bacteria</taxon>
        <taxon>Bacillati</taxon>
        <taxon>Bacillota</taxon>
        <taxon>Bacilli</taxon>
        <taxon>Bacillales</taxon>
        <taxon>Paenibacillaceae</taxon>
        <taxon>Paenibacillus</taxon>
    </lineage>
</organism>
<gene>
    <name evidence="6" type="ORF">OB236_13605</name>
</gene>
<feature type="domain" description="Carbohydrate kinase FGGY C-terminal" evidence="5">
    <location>
        <begin position="305"/>
        <end position="439"/>
    </location>
</feature>
<dbReference type="CDD" id="cd07777">
    <property type="entry name" value="ASKHA_NBD_FGGY_SHK"/>
    <property type="match status" value="1"/>
</dbReference>
<name>A0ABT2UET1_9BACL</name>
<evidence type="ECO:0000259" key="5">
    <source>
        <dbReference type="Pfam" id="PF02782"/>
    </source>
</evidence>
<reference evidence="6 7" key="1">
    <citation type="submission" date="2022-09" db="EMBL/GenBank/DDBJ databases">
        <authorList>
            <person name="Han X.L."/>
            <person name="Wang Q."/>
            <person name="Lu T."/>
        </authorList>
    </citation>
    <scope>NUCLEOTIDE SEQUENCE [LARGE SCALE GENOMIC DNA]</scope>
    <source>
        <strain evidence="6 7">WQ 127069</strain>
    </source>
</reference>
<proteinExistence type="inferred from homology"/>
<dbReference type="Proteomes" id="UP001652445">
    <property type="component" value="Unassembled WGS sequence"/>
</dbReference>
<comment type="similarity">
    <text evidence="1">Belongs to the FGGY kinase family.</text>
</comment>